<dbReference type="eggNOG" id="COG0137">
    <property type="taxonomic scope" value="Bacteria"/>
</dbReference>
<proteinExistence type="predicted"/>
<comment type="pathway">
    <text evidence="1">Amino-acid biosynthesis; L-arginine biosynthesis; L-arginine from L-ornithine and carbamoyl phosphate: step 2/3.</text>
</comment>
<dbReference type="Pfam" id="PF00764">
    <property type="entry name" value="Arginosuc_synth"/>
    <property type="match status" value="1"/>
</dbReference>
<name>V6SJP7_9FLAO</name>
<evidence type="ECO:0000256" key="2">
    <source>
        <dbReference type="ARBA" id="ARBA00012286"/>
    </source>
</evidence>
<sequence>MNKVVLAYSGGLDTSYCLKYLIQKGFEVHTVLVNTGGFSEEELTAIEKRAYELGSAQHTNLDIIEKYYEKAIKYLIFGNVLKNNTYPLSVSAERVFQALEVIKYAKSKGATSIAHGSTGAGNDQIRFDMIFKTIAPEIEIITPIRDLKLSRQEEVEFLQQNGVQYSWEKAQYSINKGIWGTSVGGKETLTSHLALPEEAYPSQLQKETPEKVVLEFEKGELISVNGEQDSPSQNIVKLENMANAFAIGRDIHVGDTIIGIKGRVGFEAAAPMIIIKSHHLLEKHVLSKWQQYWKEQLGNWYGMLFHEGQFLDPVMRNIETFLTDTQTTVNGKVTVTLKPYHFSLDGIESENDLMNTQFGQYGEMNNAWTADDAKGFIKILGNAQMIYSQVNELSYD</sequence>
<evidence type="ECO:0000259" key="8">
    <source>
        <dbReference type="Pfam" id="PF00764"/>
    </source>
</evidence>
<dbReference type="InterPro" id="IPR001518">
    <property type="entry name" value="Arginosuc_synth"/>
</dbReference>
<dbReference type="PANTHER" id="PTHR11587:SF2">
    <property type="entry name" value="ARGININOSUCCINATE SYNTHASE"/>
    <property type="match status" value="1"/>
</dbReference>
<dbReference type="GO" id="GO:0005737">
    <property type="term" value="C:cytoplasm"/>
    <property type="evidence" value="ECO:0007669"/>
    <property type="project" value="TreeGrafter"/>
</dbReference>
<dbReference type="InterPro" id="IPR048268">
    <property type="entry name" value="Arginosuc_syn_C"/>
</dbReference>
<dbReference type="Proteomes" id="UP000018004">
    <property type="component" value="Unassembled WGS sequence"/>
</dbReference>
<dbReference type="InterPro" id="IPR024074">
    <property type="entry name" value="AS_cat/multimer_dom_body"/>
</dbReference>
<dbReference type="EMBL" id="AVGG01000018">
    <property type="protein sequence ID" value="ESU26507.1"/>
    <property type="molecule type" value="Genomic_DNA"/>
</dbReference>
<feature type="domain" description="Arginosuccinate synthase C-terminal" evidence="9">
    <location>
        <begin position="172"/>
        <end position="385"/>
    </location>
</feature>
<dbReference type="InterPro" id="IPR014729">
    <property type="entry name" value="Rossmann-like_a/b/a_fold"/>
</dbReference>
<dbReference type="EC" id="6.3.4.5" evidence="2"/>
<dbReference type="STRING" id="1341181.FLJC2902T_24780"/>
<evidence type="ECO:0000256" key="7">
    <source>
        <dbReference type="ARBA" id="ARBA00022840"/>
    </source>
</evidence>
<evidence type="ECO:0000256" key="5">
    <source>
        <dbReference type="ARBA" id="ARBA00022605"/>
    </source>
</evidence>
<organism evidence="10 11">
    <name type="scientific">Flavobacterium limnosediminis JC2902</name>
    <dbReference type="NCBI Taxonomy" id="1341181"/>
    <lineage>
        <taxon>Bacteria</taxon>
        <taxon>Pseudomonadati</taxon>
        <taxon>Bacteroidota</taxon>
        <taxon>Flavobacteriia</taxon>
        <taxon>Flavobacteriales</taxon>
        <taxon>Flavobacteriaceae</taxon>
        <taxon>Flavobacterium</taxon>
    </lineage>
</organism>
<keyword evidence="3" id="KW-0055">Arginine biosynthesis</keyword>
<dbReference type="InterPro" id="IPR048267">
    <property type="entry name" value="Arginosuc_syn_N"/>
</dbReference>
<dbReference type="GO" id="GO:0005524">
    <property type="term" value="F:ATP binding"/>
    <property type="evidence" value="ECO:0007669"/>
    <property type="project" value="UniProtKB-KW"/>
</dbReference>
<dbReference type="GO" id="GO:0006526">
    <property type="term" value="P:L-arginine biosynthetic process"/>
    <property type="evidence" value="ECO:0007669"/>
    <property type="project" value="UniProtKB-UniPathway"/>
</dbReference>
<accession>V6SJP7</accession>
<evidence type="ECO:0000256" key="1">
    <source>
        <dbReference type="ARBA" id="ARBA00004967"/>
    </source>
</evidence>
<dbReference type="NCBIfam" id="TIGR00032">
    <property type="entry name" value="argG"/>
    <property type="match status" value="1"/>
</dbReference>
<keyword evidence="6" id="KW-0547">Nucleotide-binding</keyword>
<gene>
    <name evidence="10" type="ORF">FLJC2902T_24780</name>
</gene>
<keyword evidence="5" id="KW-0028">Amino-acid biosynthesis</keyword>
<dbReference type="SUPFAM" id="SSF52402">
    <property type="entry name" value="Adenine nucleotide alpha hydrolases-like"/>
    <property type="match status" value="1"/>
</dbReference>
<keyword evidence="4 10" id="KW-0436">Ligase</keyword>
<evidence type="ECO:0000256" key="3">
    <source>
        <dbReference type="ARBA" id="ARBA00022571"/>
    </source>
</evidence>
<dbReference type="Gene3D" id="3.90.1260.10">
    <property type="entry name" value="Argininosuccinate synthetase, chain A, domain 2"/>
    <property type="match status" value="1"/>
</dbReference>
<dbReference type="OrthoDB" id="9801641at2"/>
<dbReference type="PROSITE" id="PS00564">
    <property type="entry name" value="ARGININOSUCCIN_SYN_1"/>
    <property type="match status" value="1"/>
</dbReference>
<keyword evidence="7" id="KW-0067">ATP-binding</keyword>
<dbReference type="AlphaFoldDB" id="V6SJP7"/>
<dbReference type="FunFam" id="3.40.50.620:FF:000019">
    <property type="entry name" value="Argininosuccinate synthase"/>
    <property type="match status" value="1"/>
</dbReference>
<dbReference type="PANTHER" id="PTHR11587">
    <property type="entry name" value="ARGININOSUCCINATE SYNTHASE"/>
    <property type="match status" value="1"/>
</dbReference>
<evidence type="ECO:0000259" key="9">
    <source>
        <dbReference type="Pfam" id="PF20979"/>
    </source>
</evidence>
<dbReference type="Gene3D" id="3.40.50.620">
    <property type="entry name" value="HUPs"/>
    <property type="match status" value="1"/>
</dbReference>
<comment type="caution">
    <text evidence="10">The sequence shown here is derived from an EMBL/GenBank/DDBJ whole genome shotgun (WGS) entry which is preliminary data.</text>
</comment>
<dbReference type="InterPro" id="IPR018223">
    <property type="entry name" value="Arginosuc_synth_CS"/>
</dbReference>
<dbReference type="UniPathway" id="UPA00068">
    <property type="reaction ID" value="UER00113"/>
</dbReference>
<evidence type="ECO:0000313" key="10">
    <source>
        <dbReference type="EMBL" id="ESU26507.1"/>
    </source>
</evidence>
<evidence type="ECO:0000256" key="6">
    <source>
        <dbReference type="ARBA" id="ARBA00022741"/>
    </source>
</evidence>
<dbReference type="SUPFAM" id="SSF69864">
    <property type="entry name" value="Argininosuccinate synthetase, C-terminal domain"/>
    <property type="match status" value="1"/>
</dbReference>
<dbReference type="GO" id="GO:0000050">
    <property type="term" value="P:urea cycle"/>
    <property type="evidence" value="ECO:0007669"/>
    <property type="project" value="TreeGrafter"/>
</dbReference>
<dbReference type="InterPro" id="IPR023434">
    <property type="entry name" value="Arginosuc_synth_type_1_subfam"/>
</dbReference>
<dbReference type="GO" id="GO:0004055">
    <property type="term" value="F:argininosuccinate synthase activity"/>
    <property type="evidence" value="ECO:0007669"/>
    <property type="project" value="UniProtKB-EC"/>
</dbReference>
<keyword evidence="11" id="KW-1185">Reference proteome</keyword>
<evidence type="ECO:0000256" key="4">
    <source>
        <dbReference type="ARBA" id="ARBA00022598"/>
    </source>
</evidence>
<dbReference type="CDD" id="cd01999">
    <property type="entry name" value="ASS"/>
    <property type="match status" value="1"/>
</dbReference>
<reference evidence="10 11" key="1">
    <citation type="submission" date="2013-08" db="EMBL/GenBank/DDBJ databases">
        <title>Flavobacterium limnosediminis JC2902 genome sequencing.</title>
        <authorList>
            <person name="Lee K."/>
            <person name="Yi H."/>
            <person name="Park S."/>
            <person name="Chun J."/>
        </authorList>
    </citation>
    <scope>NUCLEOTIDE SEQUENCE [LARGE SCALE GENOMIC DNA]</scope>
    <source>
        <strain evidence="10 11">JC2902</strain>
    </source>
</reference>
<dbReference type="Pfam" id="PF20979">
    <property type="entry name" value="Arginosuc_syn_C"/>
    <property type="match status" value="1"/>
</dbReference>
<dbReference type="RefSeq" id="WP_023580041.1">
    <property type="nucleotide sequence ID" value="NZ_AVGG01000018.1"/>
</dbReference>
<dbReference type="PATRIC" id="fig|1341181.4.peg.2439"/>
<evidence type="ECO:0000313" key="11">
    <source>
        <dbReference type="Proteomes" id="UP000018004"/>
    </source>
</evidence>
<dbReference type="GO" id="GO:0000053">
    <property type="term" value="P:argininosuccinate metabolic process"/>
    <property type="evidence" value="ECO:0007669"/>
    <property type="project" value="TreeGrafter"/>
</dbReference>
<feature type="domain" description="Arginosuccinate synthase-like N-terminal" evidence="8">
    <location>
        <begin position="3"/>
        <end position="163"/>
    </location>
</feature>
<protein>
    <recommendedName>
        <fullName evidence="2">argininosuccinate synthase</fullName>
        <ecNumber evidence="2">6.3.4.5</ecNumber>
    </recommendedName>
</protein>